<evidence type="ECO:0000256" key="1">
    <source>
        <dbReference type="ARBA" id="ARBA00004173"/>
    </source>
</evidence>
<comment type="subcellular location">
    <subcellularLocation>
        <location evidence="1 6">Mitochondrion</location>
    </subcellularLocation>
</comment>
<organism evidence="10">
    <name type="scientific">Soboliphyme baturini</name>
    <dbReference type="NCBI Taxonomy" id="241478"/>
    <lineage>
        <taxon>Eukaryota</taxon>
        <taxon>Metazoa</taxon>
        <taxon>Ecdysozoa</taxon>
        <taxon>Nematoda</taxon>
        <taxon>Enoplea</taxon>
        <taxon>Dorylaimia</taxon>
        <taxon>Dioctophymatida</taxon>
        <taxon>Dioctophymatoidea</taxon>
        <taxon>Soboliphymatidae</taxon>
        <taxon>Soboliphyme</taxon>
    </lineage>
</organism>
<evidence type="ECO:0000256" key="4">
    <source>
        <dbReference type="ARBA" id="ARBA00023054"/>
    </source>
</evidence>
<evidence type="ECO:0000256" key="5">
    <source>
        <dbReference type="ARBA" id="ARBA00023128"/>
    </source>
</evidence>
<dbReference type="Gene3D" id="1.20.5.500">
    <property type="entry name" value="Single helix bin"/>
    <property type="match status" value="1"/>
</dbReference>
<name>A0A183IQB7_9BILA</name>
<feature type="coiled-coil region" evidence="7">
    <location>
        <begin position="152"/>
        <end position="179"/>
    </location>
</feature>
<reference evidence="10" key="1">
    <citation type="submission" date="2016-06" db="UniProtKB">
        <authorList>
            <consortium name="WormBaseParasite"/>
        </authorList>
    </citation>
    <scope>IDENTIFICATION</scope>
</reference>
<dbReference type="PANTHER" id="PTHR48417:SF1">
    <property type="entry name" value="ATP SYNTHASE F1 SUBUNIT EPSILON"/>
    <property type="match status" value="1"/>
</dbReference>
<comment type="similarity">
    <text evidence="2 6">Belongs to the ATPase inhibitor family.</text>
</comment>
<sequence length="187" mass="20699">MSAIVDKPQSAVITESPERGCNAYGLQLGRGSRTRPRKMPDKRETTGYVYRCADHRKIAVCSDLVCRAAYWKCGPIEGHRTCPRNDGSGLAGGTGQIGEIGTGEGKGGGAGGTIRTAGGAFGRLEAAREEEYFYKEQQRQLAALHKHLKDEVEHHEQLIKHHMEAMERHKKKISEIVEEQTALKKWT</sequence>
<evidence type="ECO:0000313" key="10">
    <source>
        <dbReference type="WBParaSite" id="SBAD_0000604701-mRNA-1"/>
    </source>
</evidence>
<keyword evidence="5 6" id="KW-0496">Mitochondrion</keyword>
<evidence type="ECO:0000313" key="9">
    <source>
        <dbReference type="Proteomes" id="UP000270296"/>
    </source>
</evidence>
<evidence type="ECO:0000256" key="3">
    <source>
        <dbReference type="ARBA" id="ARBA00022946"/>
    </source>
</evidence>
<dbReference type="PANTHER" id="PTHR48417">
    <property type="entry name" value="ATP SYNTHASE F1 SUBUNIT EPSILON"/>
    <property type="match status" value="1"/>
</dbReference>
<evidence type="ECO:0000313" key="8">
    <source>
        <dbReference type="EMBL" id="VDP08376.1"/>
    </source>
</evidence>
<dbReference type="InterPro" id="IPR007648">
    <property type="entry name" value="ATPase_inhibitor_mt"/>
</dbReference>
<dbReference type="GO" id="GO:0042030">
    <property type="term" value="F:ATPase inhibitor activity"/>
    <property type="evidence" value="ECO:0007669"/>
    <property type="project" value="InterPro"/>
</dbReference>
<dbReference type="OrthoDB" id="10045676at2759"/>
<proteinExistence type="inferred from homology"/>
<accession>A0A183IQB7</accession>
<dbReference type="GO" id="GO:0005739">
    <property type="term" value="C:mitochondrion"/>
    <property type="evidence" value="ECO:0007669"/>
    <property type="project" value="UniProtKB-SubCell"/>
</dbReference>
<reference evidence="8 9" key="2">
    <citation type="submission" date="2018-11" db="EMBL/GenBank/DDBJ databases">
        <authorList>
            <consortium name="Pathogen Informatics"/>
        </authorList>
    </citation>
    <scope>NUCLEOTIDE SEQUENCE [LARGE SCALE GENOMIC DNA]</scope>
</reference>
<evidence type="ECO:0000256" key="6">
    <source>
        <dbReference type="RuleBase" id="RU368087"/>
    </source>
</evidence>
<keyword evidence="4 7" id="KW-0175">Coiled coil</keyword>
<gene>
    <name evidence="8" type="ORF">SBAD_LOCUS5814</name>
</gene>
<keyword evidence="9" id="KW-1185">Reference proteome</keyword>
<dbReference type="EMBL" id="UZAM01009268">
    <property type="protein sequence ID" value="VDP08376.1"/>
    <property type="molecule type" value="Genomic_DNA"/>
</dbReference>
<dbReference type="Proteomes" id="UP000270296">
    <property type="component" value="Unassembled WGS sequence"/>
</dbReference>
<dbReference type="FunFam" id="1.20.5.500:FF:000007">
    <property type="entry name" value="ATPase inhibitor, putative"/>
    <property type="match status" value="1"/>
</dbReference>
<dbReference type="SUPFAM" id="SSF64602">
    <property type="entry name" value="F1 ATPase inhibitor, IF1, C-terminal domain"/>
    <property type="match status" value="1"/>
</dbReference>
<comment type="function">
    <text evidence="6">Thought to be a regulatory component of the ATP-synthesizing complex in the mitochondria.</text>
</comment>
<evidence type="ECO:0000256" key="2">
    <source>
        <dbReference type="ARBA" id="ARBA00010901"/>
    </source>
</evidence>
<dbReference type="Pfam" id="PF04568">
    <property type="entry name" value="IATP"/>
    <property type="match status" value="1"/>
</dbReference>
<protein>
    <recommendedName>
        <fullName evidence="6">ATPase inhibitor, mitochondrial</fullName>
    </recommendedName>
</protein>
<keyword evidence="3" id="KW-0809">Transit peptide</keyword>
<evidence type="ECO:0000256" key="7">
    <source>
        <dbReference type="SAM" id="Coils"/>
    </source>
</evidence>
<dbReference type="WBParaSite" id="SBAD_0000604701-mRNA-1">
    <property type="protein sequence ID" value="SBAD_0000604701-mRNA-1"/>
    <property type="gene ID" value="SBAD_0000604701"/>
</dbReference>
<dbReference type="AlphaFoldDB" id="A0A183IQB7"/>